<dbReference type="Gene3D" id="2.40.50.140">
    <property type="entry name" value="Nucleic acid-binding proteins"/>
    <property type="match status" value="1"/>
</dbReference>
<dbReference type="GeneID" id="18764033"/>
<dbReference type="KEGG" id="mbe:MBM_08098"/>
<evidence type="ECO:0008006" key="3">
    <source>
        <dbReference type="Google" id="ProtNLM"/>
    </source>
</evidence>
<dbReference type="AlphaFoldDB" id="K1WNG4"/>
<dbReference type="InParanoid" id="K1WNG4"/>
<dbReference type="OrthoDB" id="5275361at2759"/>
<protein>
    <recommendedName>
        <fullName evidence="3">Telomere length regulation/capping, TEN1</fullName>
    </recommendedName>
</protein>
<gene>
    <name evidence="1" type="ORF">MBM_08098</name>
</gene>
<dbReference type="GO" id="GO:0043047">
    <property type="term" value="F:single-stranded telomeric DNA binding"/>
    <property type="evidence" value="ECO:0007669"/>
    <property type="project" value="InterPro"/>
</dbReference>
<reference evidence="1 2" key="1">
    <citation type="journal article" date="2012" name="BMC Genomics">
        <title>Sequencing the genome of Marssonina brunnea reveals fungus-poplar co-evolution.</title>
        <authorList>
            <person name="Zhu S."/>
            <person name="Cao Y.-Z."/>
            <person name="Jiang C."/>
            <person name="Tan B.-Y."/>
            <person name="Wang Z."/>
            <person name="Feng S."/>
            <person name="Zhang L."/>
            <person name="Su X.-H."/>
            <person name="Brejova B."/>
            <person name="Vinar T."/>
            <person name="Xu M."/>
            <person name="Wang M.-X."/>
            <person name="Zhang S.-G."/>
            <person name="Huang M.-R."/>
            <person name="Wu R."/>
            <person name="Zhou Y."/>
        </authorList>
    </citation>
    <scope>NUCLEOTIDE SEQUENCE [LARGE SCALE GENOMIC DNA]</scope>
    <source>
        <strain evidence="1 2">MB_m1</strain>
    </source>
</reference>
<keyword evidence="2" id="KW-1185">Reference proteome</keyword>
<dbReference type="InterPro" id="IPR024222">
    <property type="entry name" value="Ten1_fungal"/>
</dbReference>
<organism evidence="1 2">
    <name type="scientific">Marssonina brunnea f. sp. multigermtubi (strain MB_m1)</name>
    <name type="common">Marssonina leaf spot fungus</name>
    <dbReference type="NCBI Taxonomy" id="1072389"/>
    <lineage>
        <taxon>Eukaryota</taxon>
        <taxon>Fungi</taxon>
        <taxon>Dikarya</taxon>
        <taxon>Ascomycota</taxon>
        <taxon>Pezizomycotina</taxon>
        <taxon>Leotiomycetes</taxon>
        <taxon>Helotiales</taxon>
        <taxon>Drepanopezizaceae</taxon>
        <taxon>Drepanopeziza</taxon>
    </lineage>
</organism>
<dbReference type="Proteomes" id="UP000006753">
    <property type="component" value="Unassembled WGS sequence"/>
</dbReference>
<dbReference type="HOGENOM" id="CLU_102601_1_0_1"/>
<evidence type="ECO:0000313" key="2">
    <source>
        <dbReference type="Proteomes" id="UP000006753"/>
    </source>
</evidence>
<name>K1WNG4_MARBU</name>
<dbReference type="GO" id="GO:1990879">
    <property type="term" value="C:CST complex"/>
    <property type="evidence" value="ECO:0007669"/>
    <property type="project" value="InterPro"/>
</dbReference>
<proteinExistence type="predicted"/>
<sequence length="138" mass="15154">MAGVQNGPIPTRLTLLSNLRNFSPGSKVRFLGCVTKYSTQTAILTLEHNHPPGNLLKAQVDVRLLVSTLKSNETQVGEWVHVMGYIANDQKPNGTTNRNLDVGIQAVVLWCAGPLSLTGYERSLDQRAIDERKNTGTR</sequence>
<evidence type="ECO:0000313" key="1">
    <source>
        <dbReference type="EMBL" id="EKD13897.1"/>
    </source>
</evidence>
<dbReference type="InterPro" id="IPR012340">
    <property type="entry name" value="NA-bd_OB-fold"/>
</dbReference>
<accession>K1WNG4</accession>
<dbReference type="eggNOG" id="ENOG502SESG">
    <property type="taxonomic scope" value="Eukaryota"/>
</dbReference>
<dbReference type="Pfam" id="PF12658">
    <property type="entry name" value="Ten1"/>
    <property type="match status" value="1"/>
</dbReference>
<dbReference type="EMBL" id="JH921448">
    <property type="protein sequence ID" value="EKD13897.1"/>
    <property type="molecule type" value="Genomic_DNA"/>
</dbReference>
<dbReference type="OMA" id="GCVTHYT"/>
<dbReference type="GO" id="GO:0016233">
    <property type="term" value="P:telomere capping"/>
    <property type="evidence" value="ECO:0007669"/>
    <property type="project" value="InterPro"/>
</dbReference>
<dbReference type="RefSeq" id="XP_007295987.1">
    <property type="nucleotide sequence ID" value="XM_007295925.1"/>
</dbReference>